<organism evidence="2 3">
    <name type="scientific">Zostera marina</name>
    <name type="common">Eelgrass</name>
    <dbReference type="NCBI Taxonomy" id="29655"/>
    <lineage>
        <taxon>Eukaryota</taxon>
        <taxon>Viridiplantae</taxon>
        <taxon>Streptophyta</taxon>
        <taxon>Embryophyta</taxon>
        <taxon>Tracheophyta</taxon>
        <taxon>Spermatophyta</taxon>
        <taxon>Magnoliopsida</taxon>
        <taxon>Liliopsida</taxon>
        <taxon>Zosteraceae</taxon>
        <taxon>Zostera</taxon>
    </lineage>
</organism>
<evidence type="ECO:0000313" key="3">
    <source>
        <dbReference type="Proteomes" id="UP000036987"/>
    </source>
</evidence>
<feature type="signal peptide" evidence="1">
    <location>
        <begin position="1"/>
        <end position="18"/>
    </location>
</feature>
<keyword evidence="1" id="KW-0732">Signal</keyword>
<reference evidence="3" key="1">
    <citation type="journal article" date="2016" name="Nature">
        <title>The genome of the seagrass Zostera marina reveals angiosperm adaptation to the sea.</title>
        <authorList>
            <person name="Olsen J.L."/>
            <person name="Rouze P."/>
            <person name="Verhelst B."/>
            <person name="Lin Y.-C."/>
            <person name="Bayer T."/>
            <person name="Collen J."/>
            <person name="Dattolo E."/>
            <person name="De Paoli E."/>
            <person name="Dittami S."/>
            <person name="Maumus F."/>
            <person name="Michel G."/>
            <person name="Kersting A."/>
            <person name="Lauritano C."/>
            <person name="Lohaus R."/>
            <person name="Toepel M."/>
            <person name="Tonon T."/>
            <person name="Vanneste K."/>
            <person name="Amirebrahimi M."/>
            <person name="Brakel J."/>
            <person name="Bostroem C."/>
            <person name="Chovatia M."/>
            <person name="Grimwood J."/>
            <person name="Jenkins J.W."/>
            <person name="Jueterbock A."/>
            <person name="Mraz A."/>
            <person name="Stam W.T."/>
            <person name="Tice H."/>
            <person name="Bornberg-Bauer E."/>
            <person name="Green P.J."/>
            <person name="Pearson G.A."/>
            <person name="Procaccini G."/>
            <person name="Duarte C.M."/>
            <person name="Schmutz J."/>
            <person name="Reusch T.B.H."/>
            <person name="Van de Peer Y."/>
        </authorList>
    </citation>
    <scope>NUCLEOTIDE SEQUENCE [LARGE SCALE GENOMIC DNA]</scope>
    <source>
        <strain evidence="3">cv. Finnish</strain>
    </source>
</reference>
<comment type="caution">
    <text evidence="2">The sequence shown here is derived from an EMBL/GenBank/DDBJ whole genome shotgun (WGS) entry which is preliminary data.</text>
</comment>
<evidence type="ECO:0000313" key="2">
    <source>
        <dbReference type="EMBL" id="KMZ72441.1"/>
    </source>
</evidence>
<dbReference type="AlphaFoldDB" id="A0A0K9PTY4"/>
<dbReference type="Proteomes" id="UP000036987">
    <property type="component" value="Unassembled WGS sequence"/>
</dbReference>
<name>A0A0K9PTY4_ZOSMR</name>
<feature type="chain" id="PRO_5005528301" evidence="1">
    <location>
        <begin position="19"/>
        <end position="108"/>
    </location>
</feature>
<keyword evidence="3" id="KW-1185">Reference proteome</keyword>
<accession>A0A0K9PTY4</accession>
<protein>
    <submittedName>
        <fullName evidence="2">Uncharacterized protein</fullName>
    </submittedName>
</protein>
<dbReference type="EMBL" id="LFYR01000631">
    <property type="protein sequence ID" value="KMZ72441.1"/>
    <property type="molecule type" value="Genomic_DNA"/>
</dbReference>
<gene>
    <name evidence="2" type="ORF">ZOSMA_164G00230</name>
</gene>
<proteinExistence type="predicted"/>
<sequence>MILFFSVWYSLLKGIALLDHDVVVMLARRSGGVGGGTLLLLLQGSDRMRRRFESDGQWRTFPSLDLEEKLLHPWSEIDVCEFLPLQCHLPESCEKTQIKQDARRKLAK</sequence>
<evidence type="ECO:0000256" key="1">
    <source>
        <dbReference type="SAM" id="SignalP"/>
    </source>
</evidence>